<comment type="caution">
    <text evidence="1">The sequence shown here is derived from an EMBL/GenBank/DDBJ whole genome shotgun (WGS) entry which is preliminary data.</text>
</comment>
<proteinExistence type="predicted"/>
<evidence type="ECO:0000313" key="2">
    <source>
        <dbReference type="Proteomes" id="UP001145114"/>
    </source>
</evidence>
<feature type="non-terminal residue" evidence="1">
    <location>
        <position position="1"/>
    </location>
</feature>
<dbReference type="EMBL" id="JAMZIH010000188">
    <property type="protein sequence ID" value="KAJ1679770.1"/>
    <property type="molecule type" value="Genomic_DNA"/>
</dbReference>
<dbReference type="Proteomes" id="UP001145114">
    <property type="component" value="Unassembled WGS sequence"/>
</dbReference>
<organism evidence="1 2">
    <name type="scientific">Spiromyces aspiralis</name>
    <dbReference type="NCBI Taxonomy" id="68401"/>
    <lineage>
        <taxon>Eukaryota</taxon>
        <taxon>Fungi</taxon>
        <taxon>Fungi incertae sedis</taxon>
        <taxon>Zoopagomycota</taxon>
        <taxon>Kickxellomycotina</taxon>
        <taxon>Kickxellomycetes</taxon>
        <taxon>Kickxellales</taxon>
        <taxon>Kickxellaceae</taxon>
        <taxon>Spiromyces</taxon>
    </lineage>
</organism>
<protein>
    <submittedName>
        <fullName evidence="1">Uncharacterized protein</fullName>
    </submittedName>
</protein>
<accession>A0ACC1HUR2</accession>
<gene>
    <name evidence="1" type="ORF">EV182_001364</name>
</gene>
<sequence length="437" mass="44311">DSPLPASSISSIGLTMDSTATVSANPAEVFKIGEQFGSGPSSSPSASLAMLSASMPPISAAAIPVNPTGALAPSAFSLNSIDPASTTADGLMSAISDSFSTDISSSLPDNALHNTNIFASISSQETAGPFIATSATTTTTTRKRSDSGVLTSPLLADVDEEGGSKSNHGKNNGSANKGGRSDESRSKSTKSSSNSYSGADTTTQSSATGTSSSPSSGIKRKNSFSNDESDERRRKFLERNRIAAFKCRQKKKAWIKELEQRAEEATIQNRNLHITVAQLKEEVLVLKNQLLVHQNCNCNMVHQYLHPNLAIPPTAAPVIGNGSTAAAAAAAAAAVAAGGNTGSMIGAPIHSSQVPLPANDPLSAGTTTTTATTATTTPLPSSSTAAAAAAAVAAATAAASMTSLPLSLPPPSTTFGSLVSPNLSSIPPSIIQDSDRI</sequence>
<name>A0ACC1HUR2_9FUNG</name>
<reference evidence="1" key="1">
    <citation type="submission" date="2022-06" db="EMBL/GenBank/DDBJ databases">
        <title>Phylogenomic reconstructions and comparative analyses of Kickxellomycotina fungi.</title>
        <authorList>
            <person name="Reynolds N.K."/>
            <person name="Stajich J.E."/>
            <person name="Barry K."/>
            <person name="Grigoriev I.V."/>
            <person name="Crous P."/>
            <person name="Smith M.E."/>
        </authorList>
    </citation>
    <scope>NUCLEOTIDE SEQUENCE</scope>
    <source>
        <strain evidence="1">RSA 2271</strain>
    </source>
</reference>
<keyword evidence="2" id="KW-1185">Reference proteome</keyword>
<evidence type="ECO:0000313" key="1">
    <source>
        <dbReference type="EMBL" id="KAJ1679770.1"/>
    </source>
</evidence>